<dbReference type="Proteomes" id="UP000253846">
    <property type="component" value="Unassembled WGS sequence"/>
</dbReference>
<sequence length="105" mass="12173">MDKKTIKKGIKIALMNRAKGCNQHPRASKYNDSAGLLLHKRKDRGAQWIYHYTMAKKRTIHKSISPSLHFYGYTFLRFYIFTELSQMKLPNHHSAPLCKHGSATI</sequence>
<accession>A0A336NAQ1</accession>
<protein>
    <recommendedName>
        <fullName evidence="3">Phage integrase</fullName>
    </recommendedName>
</protein>
<name>A0A336NAQ1_BARGR</name>
<dbReference type="RefSeq" id="WP_051406051.1">
    <property type="nucleotide sequence ID" value="NZ_UFTD01000001.1"/>
</dbReference>
<dbReference type="AlphaFoldDB" id="A0A336NAQ1"/>
<gene>
    <name evidence="1" type="ORF">NCTC12860_00588</name>
</gene>
<evidence type="ECO:0008006" key="3">
    <source>
        <dbReference type="Google" id="ProtNLM"/>
    </source>
</evidence>
<evidence type="ECO:0000313" key="1">
    <source>
        <dbReference type="EMBL" id="SSZ39376.1"/>
    </source>
</evidence>
<reference evidence="1 2" key="1">
    <citation type="submission" date="2018-06" db="EMBL/GenBank/DDBJ databases">
        <authorList>
            <consortium name="Pathogen Informatics"/>
            <person name="Doyle S."/>
        </authorList>
    </citation>
    <scope>NUCLEOTIDE SEQUENCE [LARGE SCALE GENOMIC DNA]</scope>
    <source>
        <strain evidence="1 2">NCTC12860</strain>
    </source>
</reference>
<organism evidence="1 2">
    <name type="scientific">Bartonella grahamii</name>
    <dbReference type="NCBI Taxonomy" id="33045"/>
    <lineage>
        <taxon>Bacteria</taxon>
        <taxon>Pseudomonadati</taxon>
        <taxon>Pseudomonadota</taxon>
        <taxon>Alphaproteobacteria</taxon>
        <taxon>Hyphomicrobiales</taxon>
        <taxon>Bartonellaceae</taxon>
        <taxon>Bartonella</taxon>
    </lineage>
</organism>
<dbReference type="EMBL" id="UFTD01000001">
    <property type="protein sequence ID" value="SSZ39376.1"/>
    <property type="molecule type" value="Genomic_DNA"/>
</dbReference>
<evidence type="ECO:0000313" key="2">
    <source>
        <dbReference type="Proteomes" id="UP000253846"/>
    </source>
</evidence>
<proteinExistence type="predicted"/>